<keyword evidence="3" id="KW-0560">Oxidoreductase</keyword>
<evidence type="ECO:0000256" key="2">
    <source>
        <dbReference type="ARBA" id="ARBA00012400"/>
    </source>
</evidence>
<dbReference type="RefSeq" id="WP_131160675.1">
    <property type="nucleotide sequence ID" value="NZ_BDMD01000091.1"/>
</dbReference>
<dbReference type="EMBL" id="BDMD01000091">
    <property type="protein sequence ID" value="GBF09740.1"/>
    <property type="molecule type" value="Genomic_DNA"/>
</dbReference>
<dbReference type="InterPro" id="IPR028161">
    <property type="entry name" value="Met8-like"/>
</dbReference>
<keyword evidence="4" id="KW-0520">NAD</keyword>
<evidence type="ECO:0000313" key="6">
    <source>
        <dbReference type="EMBL" id="GBF09740.1"/>
    </source>
</evidence>
<gene>
    <name evidence="6" type="ORF">apy_14650</name>
</gene>
<dbReference type="Proteomes" id="UP000291213">
    <property type="component" value="Unassembled WGS sequence"/>
</dbReference>
<dbReference type="PANTHER" id="PTHR35330:SF1">
    <property type="entry name" value="SIROHEME BIOSYNTHESIS PROTEIN MET8"/>
    <property type="match status" value="1"/>
</dbReference>
<dbReference type="SUPFAM" id="SSF75615">
    <property type="entry name" value="Siroheme synthase middle domains-like"/>
    <property type="match status" value="1"/>
</dbReference>
<accession>A0A401HBH8</accession>
<evidence type="ECO:0000256" key="3">
    <source>
        <dbReference type="ARBA" id="ARBA00023002"/>
    </source>
</evidence>
<evidence type="ECO:0000256" key="1">
    <source>
        <dbReference type="ARBA" id="ARBA00005010"/>
    </source>
</evidence>
<dbReference type="InterPro" id="IPR036291">
    <property type="entry name" value="NAD(P)-bd_dom_sf"/>
</dbReference>
<organism evidence="6 7">
    <name type="scientific">Aeropyrum pernix</name>
    <dbReference type="NCBI Taxonomy" id="56636"/>
    <lineage>
        <taxon>Archaea</taxon>
        <taxon>Thermoproteota</taxon>
        <taxon>Thermoprotei</taxon>
        <taxon>Desulfurococcales</taxon>
        <taxon>Desulfurococcaceae</taxon>
        <taxon>Aeropyrum</taxon>
    </lineage>
</organism>
<comment type="caution">
    <text evidence="6">The sequence shown here is derived from an EMBL/GenBank/DDBJ whole genome shotgun (WGS) entry which is preliminary data.</text>
</comment>
<dbReference type="AlphaFoldDB" id="A0A401HBH8"/>
<evidence type="ECO:0000256" key="5">
    <source>
        <dbReference type="ARBA" id="ARBA00023244"/>
    </source>
</evidence>
<dbReference type="EC" id="1.3.1.76" evidence="2"/>
<evidence type="ECO:0000256" key="4">
    <source>
        <dbReference type="ARBA" id="ARBA00023027"/>
    </source>
</evidence>
<dbReference type="Pfam" id="PF13241">
    <property type="entry name" value="NAD_binding_7"/>
    <property type="match status" value="1"/>
</dbReference>
<evidence type="ECO:0000313" key="7">
    <source>
        <dbReference type="Proteomes" id="UP000291213"/>
    </source>
</evidence>
<comment type="pathway">
    <text evidence="1">Porphyrin-containing compound metabolism; siroheme biosynthesis; sirohydrochlorin from precorrin-2: step 1/1.</text>
</comment>
<dbReference type="Gene3D" id="3.40.50.720">
    <property type="entry name" value="NAD(P)-binding Rossmann-like Domain"/>
    <property type="match status" value="1"/>
</dbReference>
<sequence>VLLASKGARVRVVSLEFSQELLRAAERLGIELIEGGFGEARRHIPWASIVVIATPLTGEAGEIAREALDAGKLVNVAADHRLGNLLFPFAGESKGLLVGVTSLGVSGLAARRALEKIIELLDGDEEVECLLKTHGRLKRLLFEAVEDSRLRMAVHTSLWNDAEYRRLCREGRVEEAMNRALEVAKSVSGARL</sequence>
<dbReference type="GO" id="GO:0004325">
    <property type="term" value="F:ferrochelatase activity"/>
    <property type="evidence" value="ECO:0007669"/>
    <property type="project" value="InterPro"/>
</dbReference>
<dbReference type="SUPFAM" id="SSF51735">
    <property type="entry name" value="NAD(P)-binding Rossmann-fold domains"/>
    <property type="match status" value="1"/>
</dbReference>
<dbReference type="GO" id="GO:0043115">
    <property type="term" value="F:precorrin-2 dehydrogenase activity"/>
    <property type="evidence" value="ECO:0007669"/>
    <property type="project" value="UniProtKB-EC"/>
</dbReference>
<proteinExistence type="predicted"/>
<keyword evidence="5" id="KW-0627">Porphyrin biosynthesis</keyword>
<feature type="non-terminal residue" evidence="6">
    <location>
        <position position="1"/>
    </location>
</feature>
<protein>
    <recommendedName>
        <fullName evidence="2">precorrin-2 dehydrogenase</fullName>
        <ecNumber evidence="2">1.3.1.76</ecNumber>
    </recommendedName>
</protein>
<dbReference type="PANTHER" id="PTHR35330">
    <property type="entry name" value="SIROHEME BIOSYNTHESIS PROTEIN MET8"/>
    <property type="match status" value="1"/>
</dbReference>
<dbReference type="OrthoDB" id="10510at2157"/>
<reference evidence="6 7" key="1">
    <citation type="submission" date="2017-02" db="EMBL/GenBank/DDBJ databases">
        <title>isolation and characterization of a novel temperate virus Aeropyrum globular virus 1 infecting hyperthermophilic archaeon Aeropyrum.</title>
        <authorList>
            <person name="Yumiya M."/>
            <person name="Yoshida T."/>
            <person name="Sako Y."/>
        </authorList>
    </citation>
    <scope>NUCLEOTIDE SEQUENCE [LARGE SCALE GENOMIC DNA]</scope>
    <source>
        <strain evidence="6 7">YK1-12-2013</strain>
    </source>
</reference>
<name>A0A401HBH8_AERPX</name>
<dbReference type="GO" id="GO:0019354">
    <property type="term" value="P:siroheme biosynthetic process"/>
    <property type="evidence" value="ECO:0007669"/>
    <property type="project" value="InterPro"/>
</dbReference>